<keyword evidence="3" id="KW-1185">Reference proteome</keyword>
<proteinExistence type="predicted"/>
<dbReference type="EMBL" id="LQXD01000125">
    <property type="protein sequence ID" value="OIJ13010.1"/>
    <property type="molecule type" value="Genomic_DNA"/>
</dbReference>
<dbReference type="AlphaFoldDB" id="A0A1S2LLC0"/>
<reference evidence="2" key="4">
    <citation type="submission" date="2020-10" db="EMBL/GenBank/DDBJ databases">
        <authorList>
            <person name="Bassil N.M."/>
            <person name="Lloyd J.R."/>
        </authorList>
    </citation>
    <scope>NUCLEOTIDE SEQUENCE</scope>
    <source>
        <strain evidence="2">NB2006</strain>
    </source>
</reference>
<dbReference type="EMBL" id="CP063356">
    <property type="protein sequence ID" value="QOY34703.1"/>
    <property type="molecule type" value="Genomic_DNA"/>
</dbReference>
<sequence>MDIRKVEKYIKWRFKRIEELKRNKGASKGELVATGFISSSVDQEINSLYRDINFLRRLKGSLDEHFQATTSTVQN</sequence>
<reference evidence="1 3" key="1">
    <citation type="submission" date="2016-10" db="EMBL/GenBank/DDBJ databases">
        <title>Draft genome sequences of four alkaliphilic bacteria belonging to the Anaerobacillus genus.</title>
        <authorList>
            <person name="Bassil N.M."/>
            <person name="Lloyd J.R."/>
        </authorList>
    </citation>
    <scope>NUCLEOTIDE SEQUENCE [LARGE SCALE GENOMIC DNA]</scope>
    <source>
        <strain evidence="1 3">NB2006</strain>
    </source>
</reference>
<reference evidence="2 3" key="3">
    <citation type="journal article" date="2019" name="Int. J. Syst. Evol. Microbiol.">
        <title>Anaerobacillus isosaccharinicus sp. nov., an alkaliphilic bacterium which degrades isosaccharinic acid.</title>
        <authorList>
            <person name="Bassil N.M."/>
            <person name="Lloyd J.R."/>
        </authorList>
    </citation>
    <scope>NUCLEOTIDE SEQUENCE [LARGE SCALE GENOMIC DNA]</scope>
    <source>
        <strain evidence="2 3">NB2006</strain>
    </source>
</reference>
<reference evidence="2 3" key="2">
    <citation type="journal article" date="2017" name="Genome Announc.">
        <title>Draft Genome Sequences of Four Alkaliphilic Bacteria Belonging to the Anaerobacillus Genus.</title>
        <authorList>
            <person name="Bassil N.M."/>
            <person name="Lloyd J.R."/>
        </authorList>
    </citation>
    <scope>NUCLEOTIDE SEQUENCE [LARGE SCALE GENOMIC DNA]</scope>
    <source>
        <strain evidence="2 3">NB2006</strain>
    </source>
</reference>
<gene>
    <name evidence="2" type="ORF">AWH56_018515</name>
    <name evidence="1" type="ORF">AWH56_13985</name>
</gene>
<evidence type="ECO:0000313" key="3">
    <source>
        <dbReference type="Proteomes" id="UP000180175"/>
    </source>
</evidence>
<organism evidence="1 3">
    <name type="scientific">Anaerobacillus isosaccharinicus</name>
    <dbReference type="NCBI Taxonomy" id="1532552"/>
    <lineage>
        <taxon>Bacteria</taxon>
        <taxon>Bacillati</taxon>
        <taxon>Bacillota</taxon>
        <taxon>Bacilli</taxon>
        <taxon>Bacillales</taxon>
        <taxon>Bacillaceae</taxon>
        <taxon>Anaerobacillus</taxon>
    </lineage>
</organism>
<dbReference type="KEGG" id="aia:AWH56_018515"/>
<protein>
    <submittedName>
        <fullName evidence="1">Uncharacterized protein</fullName>
    </submittedName>
</protein>
<dbReference type="RefSeq" id="WP_071317662.1">
    <property type="nucleotide sequence ID" value="NZ_CP063356.2"/>
</dbReference>
<accession>A0A1S2LLC0</accession>
<dbReference type="Proteomes" id="UP000180175">
    <property type="component" value="Chromosome"/>
</dbReference>
<evidence type="ECO:0000313" key="1">
    <source>
        <dbReference type="EMBL" id="OIJ13010.1"/>
    </source>
</evidence>
<name>A0A1S2LLC0_9BACI</name>
<evidence type="ECO:0000313" key="2">
    <source>
        <dbReference type="EMBL" id="QOY34703.1"/>
    </source>
</evidence>